<dbReference type="Pfam" id="PF22022">
    <property type="entry name" value="Phage_int_M"/>
    <property type="match status" value="1"/>
</dbReference>
<evidence type="ECO:0000313" key="8">
    <source>
        <dbReference type="EMBL" id="CAJ0878760.1"/>
    </source>
</evidence>
<keyword evidence="2" id="KW-0229">DNA integration</keyword>
<feature type="domain" description="Tyr recombinase" evidence="7">
    <location>
        <begin position="217"/>
        <end position="392"/>
    </location>
</feature>
<organism evidence="8">
    <name type="scientific">freshwater sediment metagenome</name>
    <dbReference type="NCBI Taxonomy" id="556182"/>
    <lineage>
        <taxon>unclassified sequences</taxon>
        <taxon>metagenomes</taxon>
        <taxon>ecological metagenomes</taxon>
    </lineage>
</organism>
<proteinExistence type="inferred from homology"/>
<dbReference type="InterPro" id="IPR053876">
    <property type="entry name" value="Phage_int_M"/>
</dbReference>
<dbReference type="GO" id="GO:0015074">
    <property type="term" value="P:DNA integration"/>
    <property type="evidence" value="ECO:0007669"/>
    <property type="project" value="UniProtKB-KW"/>
</dbReference>
<keyword evidence="3" id="KW-0238">DNA-binding</keyword>
<reference evidence="8" key="1">
    <citation type="submission" date="2023-07" db="EMBL/GenBank/DDBJ databases">
        <authorList>
            <person name="Pelsma A.J. K."/>
        </authorList>
    </citation>
    <scope>NUCLEOTIDE SEQUENCE</scope>
</reference>
<protein>
    <recommendedName>
        <fullName evidence="7">Tyr recombinase domain-containing protein</fullName>
    </recommendedName>
</protein>
<evidence type="ECO:0000259" key="7">
    <source>
        <dbReference type="PROSITE" id="PS51898"/>
    </source>
</evidence>
<dbReference type="Gene3D" id="1.10.150.130">
    <property type="match status" value="1"/>
</dbReference>
<dbReference type="Pfam" id="PF13356">
    <property type="entry name" value="Arm-DNA-bind_3"/>
    <property type="match status" value="1"/>
</dbReference>
<keyword evidence="4" id="KW-0233">DNA recombination</keyword>
<dbReference type="InterPro" id="IPR025166">
    <property type="entry name" value="Integrase_DNA_bind_dom"/>
</dbReference>
<evidence type="ECO:0000256" key="1">
    <source>
        <dbReference type="ARBA" id="ARBA00008857"/>
    </source>
</evidence>
<dbReference type="InterPro" id="IPR038488">
    <property type="entry name" value="Integrase_DNA-bd_sf"/>
</dbReference>
<evidence type="ECO:0000256" key="2">
    <source>
        <dbReference type="ARBA" id="ARBA00022908"/>
    </source>
</evidence>
<evidence type="ECO:0000256" key="4">
    <source>
        <dbReference type="ARBA" id="ARBA00023172"/>
    </source>
</evidence>
<dbReference type="InterPro" id="IPR011010">
    <property type="entry name" value="DNA_brk_join_enz"/>
</dbReference>
<evidence type="ECO:0000256" key="3">
    <source>
        <dbReference type="ARBA" id="ARBA00023125"/>
    </source>
</evidence>
<dbReference type="GO" id="GO:0046718">
    <property type="term" value="P:symbiont entry into host cell"/>
    <property type="evidence" value="ECO:0007669"/>
    <property type="project" value="UniProtKB-KW"/>
</dbReference>
<dbReference type="Gene3D" id="3.30.160.390">
    <property type="entry name" value="Integrase, DNA-binding domain"/>
    <property type="match status" value="1"/>
</dbReference>
<dbReference type="PROSITE" id="PS51898">
    <property type="entry name" value="TYR_RECOMBINASE"/>
    <property type="match status" value="1"/>
</dbReference>
<evidence type="ECO:0000256" key="5">
    <source>
        <dbReference type="ARBA" id="ARBA00023195"/>
    </source>
</evidence>
<dbReference type="GO" id="GO:0003677">
    <property type="term" value="F:DNA binding"/>
    <property type="evidence" value="ECO:0007669"/>
    <property type="project" value="UniProtKB-KW"/>
</dbReference>
<dbReference type="InterPro" id="IPR050808">
    <property type="entry name" value="Phage_Integrase"/>
</dbReference>
<dbReference type="InterPro" id="IPR002104">
    <property type="entry name" value="Integrase_catalytic"/>
</dbReference>
<dbReference type="GO" id="GO:0006310">
    <property type="term" value="P:DNA recombination"/>
    <property type="evidence" value="ECO:0007669"/>
    <property type="project" value="UniProtKB-KW"/>
</dbReference>
<dbReference type="EMBL" id="OY288114">
    <property type="protein sequence ID" value="CAJ0878760.1"/>
    <property type="molecule type" value="Genomic_DNA"/>
</dbReference>
<dbReference type="PANTHER" id="PTHR30629:SF2">
    <property type="entry name" value="PROPHAGE INTEGRASE INTS-RELATED"/>
    <property type="match status" value="1"/>
</dbReference>
<keyword evidence="6" id="KW-1160">Virus entry into host cell</keyword>
<dbReference type="CDD" id="cd00801">
    <property type="entry name" value="INT_P4_C"/>
    <property type="match status" value="1"/>
</dbReference>
<dbReference type="PANTHER" id="PTHR30629">
    <property type="entry name" value="PROPHAGE INTEGRASE"/>
    <property type="match status" value="1"/>
</dbReference>
<dbReference type="InterPro" id="IPR010998">
    <property type="entry name" value="Integrase_recombinase_N"/>
</dbReference>
<accession>A0AA48M161</accession>
<dbReference type="GO" id="GO:0044826">
    <property type="term" value="P:viral genome integration into host DNA"/>
    <property type="evidence" value="ECO:0007669"/>
    <property type="project" value="UniProtKB-KW"/>
</dbReference>
<dbReference type="Gene3D" id="1.10.443.10">
    <property type="entry name" value="Intergrase catalytic core"/>
    <property type="match status" value="1"/>
</dbReference>
<evidence type="ECO:0000256" key="6">
    <source>
        <dbReference type="ARBA" id="ARBA00023296"/>
    </source>
</evidence>
<dbReference type="SUPFAM" id="SSF56349">
    <property type="entry name" value="DNA breaking-rejoining enzymes"/>
    <property type="match status" value="1"/>
</dbReference>
<dbReference type="AlphaFoldDB" id="A0AA48M161"/>
<dbReference type="Pfam" id="PF00589">
    <property type="entry name" value="Phage_integrase"/>
    <property type="match status" value="1"/>
</dbReference>
<dbReference type="GO" id="GO:0075713">
    <property type="term" value="P:establishment of integrated proviral latency"/>
    <property type="evidence" value="ECO:0007669"/>
    <property type="project" value="UniProtKB-KW"/>
</dbReference>
<comment type="similarity">
    <text evidence="1">Belongs to the 'phage' integrase family.</text>
</comment>
<keyword evidence="5" id="KW-1179">Viral genome integration</keyword>
<name>A0AA48M161_9ZZZZ</name>
<sequence length="418" mass="46316">MTRALTSAAADALRPGATRYEVPDGKVDGLKLIVQPTGKKTWSMRYSVAGESRRFTVGPYPSIGVAEARKLAMAARVKVAANVDPTKEKREARTAAKAAAIEEKKATEDLVETVVRRYMVEYCCKLDTAGRPEVKSHAEVDRILHKEFVAHWKGRRLSEITRDDIEARLEEIVERGARVAANRALAHFGGMVRWAVKRRILSSDITAGIEKPTKEAARERVLDDDELVAVWRAAEGLPAPYGSIARLLLLLGARRQEVSAMEWRELDLATKVWNLPSERSKNKRGIVIPLPDAAVAILQKQIRIEGSSYVFGVACPPHAWGMNLARLQNATALEKHWHLHDLRRSFASGLARLGTPPHVIEAALNHRSGIVSGIAAIYNRHHYLDERRGALDAWARHLEWLLAGKPAVNVVSLQAARG</sequence>
<gene>
    <name evidence="8" type="ORF">AMST5_02998</name>
</gene>
<dbReference type="InterPro" id="IPR013762">
    <property type="entry name" value="Integrase-like_cat_sf"/>
</dbReference>